<protein>
    <submittedName>
        <fullName evidence="2">DUF1758 domain-containing protein</fullName>
    </submittedName>
</protein>
<proteinExistence type="predicted"/>
<dbReference type="AlphaFoldDB" id="A0A1I7W7R7"/>
<dbReference type="Proteomes" id="UP000095283">
    <property type="component" value="Unplaced"/>
</dbReference>
<dbReference type="WBParaSite" id="Hba_00682">
    <property type="protein sequence ID" value="Hba_00682"/>
    <property type="gene ID" value="Hba_00682"/>
</dbReference>
<organism evidence="1 2">
    <name type="scientific">Heterorhabditis bacteriophora</name>
    <name type="common">Entomopathogenic nematode worm</name>
    <dbReference type="NCBI Taxonomy" id="37862"/>
    <lineage>
        <taxon>Eukaryota</taxon>
        <taxon>Metazoa</taxon>
        <taxon>Ecdysozoa</taxon>
        <taxon>Nematoda</taxon>
        <taxon>Chromadorea</taxon>
        <taxon>Rhabditida</taxon>
        <taxon>Rhabditina</taxon>
        <taxon>Rhabditomorpha</taxon>
        <taxon>Strongyloidea</taxon>
        <taxon>Heterorhabditidae</taxon>
        <taxon>Heterorhabditis</taxon>
    </lineage>
</organism>
<evidence type="ECO:0000313" key="1">
    <source>
        <dbReference type="Proteomes" id="UP000095283"/>
    </source>
</evidence>
<name>A0A1I7W7R7_HETBA</name>
<accession>A0A1I7W7R7</accession>
<sequence length="419" mass="47797">MVHTNTAFSPVEKFIYLTNLNLEIKEIMKPVSCRQTFENSQTLIQQLKSVDRDVTEEDDPLWKQLLYKKFPAIIRKQVFLNMQEKSSISWTVNQMLNNISNLISSTEMYEEDGIRSFVSEPRYTNRMNRTDRGTKCLSNNHTSRQCARADCPQCGRDHHRLLCLRDNSVTAHPNNTRNNISAQVRPINEQRRMSASKNNSVINNSIGLQDTTHSNLSHRQRILMTADAEVWNYNTQQYERSMILFDNDTQITLSGLECCTERFNSKTASTRFRTITGQILEVQLSFKPLISNEFESATISKHDSQFLEKLNIALSNPRTSGEMIQPVILIGVDLWVESIKVAYAITITPSGLVLQPIIFGNAIHGCGKMAQTDNGKVEYIHSLAVIKEKDSVIRKELNRIYSLEGLGISDDPTNQEDET</sequence>
<evidence type="ECO:0000313" key="2">
    <source>
        <dbReference type="WBParaSite" id="Hba_00682"/>
    </source>
</evidence>
<reference evidence="2" key="1">
    <citation type="submission" date="2016-11" db="UniProtKB">
        <authorList>
            <consortium name="WormBaseParasite"/>
        </authorList>
    </citation>
    <scope>IDENTIFICATION</scope>
</reference>
<keyword evidence="1" id="KW-1185">Reference proteome</keyword>